<gene>
    <name evidence="1" type="ORF">M9H77_03063</name>
</gene>
<proteinExistence type="predicted"/>
<dbReference type="EMBL" id="CM044701">
    <property type="protein sequence ID" value="KAI5681835.1"/>
    <property type="molecule type" value="Genomic_DNA"/>
</dbReference>
<evidence type="ECO:0000313" key="1">
    <source>
        <dbReference type="EMBL" id="KAI5681835.1"/>
    </source>
</evidence>
<protein>
    <submittedName>
        <fullName evidence="1">Uncharacterized protein</fullName>
    </submittedName>
</protein>
<reference evidence="2" key="1">
    <citation type="journal article" date="2023" name="Nat. Plants">
        <title>Single-cell RNA sequencing provides a high-resolution roadmap for understanding the multicellular compartmentation of specialized metabolism.</title>
        <authorList>
            <person name="Sun S."/>
            <person name="Shen X."/>
            <person name="Li Y."/>
            <person name="Li Y."/>
            <person name="Wang S."/>
            <person name="Li R."/>
            <person name="Zhang H."/>
            <person name="Shen G."/>
            <person name="Guo B."/>
            <person name="Wei J."/>
            <person name="Xu J."/>
            <person name="St-Pierre B."/>
            <person name="Chen S."/>
            <person name="Sun C."/>
        </authorList>
    </citation>
    <scope>NUCLEOTIDE SEQUENCE [LARGE SCALE GENOMIC DNA]</scope>
</reference>
<accession>A0ACC0CAD5</accession>
<keyword evidence="2" id="KW-1185">Reference proteome</keyword>
<evidence type="ECO:0000313" key="2">
    <source>
        <dbReference type="Proteomes" id="UP001060085"/>
    </source>
</evidence>
<name>A0ACC0CAD5_CATRO</name>
<organism evidence="1 2">
    <name type="scientific">Catharanthus roseus</name>
    <name type="common">Madagascar periwinkle</name>
    <name type="synonym">Vinca rosea</name>
    <dbReference type="NCBI Taxonomy" id="4058"/>
    <lineage>
        <taxon>Eukaryota</taxon>
        <taxon>Viridiplantae</taxon>
        <taxon>Streptophyta</taxon>
        <taxon>Embryophyta</taxon>
        <taxon>Tracheophyta</taxon>
        <taxon>Spermatophyta</taxon>
        <taxon>Magnoliopsida</taxon>
        <taxon>eudicotyledons</taxon>
        <taxon>Gunneridae</taxon>
        <taxon>Pentapetalae</taxon>
        <taxon>asterids</taxon>
        <taxon>lamiids</taxon>
        <taxon>Gentianales</taxon>
        <taxon>Apocynaceae</taxon>
        <taxon>Rauvolfioideae</taxon>
        <taxon>Vinceae</taxon>
        <taxon>Catharanthinae</taxon>
        <taxon>Catharanthus</taxon>
    </lineage>
</organism>
<dbReference type="Proteomes" id="UP001060085">
    <property type="component" value="Linkage Group LG01"/>
</dbReference>
<comment type="caution">
    <text evidence="1">The sequence shown here is derived from an EMBL/GenBank/DDBJ whole genome shotgun (WGS) entry which is preliminary data.</text>
</comment>
<sequence length="108" mass="12510">MANDGSNRKSRDGLFQACKSKVQLIQGWRLCVNAYGGSHHRDRHFIHWSQMGIGIENEESMKLSLLEKYSMVNELLQARIEIEESVEIHVEEETSKEDPCDFMSEETH</sequence>